<feature type="compositionally biased region" description="Pro residues" evidence="1">
    <location>
        <begin position="1"/>
        <end position="43"/>
    </location>
</feature>
<evidence type="ECO:0000313" key="2">
    <source>
        <dbReference type="EMBL" id="KAF5571886.1"/>
    </source>
</evidence>
<sequence length="171" mass="19430">MMPPPQQTPMPPPPVQMMPPPMAQPGPPPGFYQPGPPPPPQPGPFEYAEETVIRDVSPSRFTTTTTSSSWDSYHHHHHPAEELVVRSRSRSRSGREIRKEIKALERELAHRPRGRSTSGEIVRAERLPDGQLVIREERLEKVVEHRKPPRIEKDKKGPPPKLMRAMFATLT</sequence>
<dbReference type="SUPFAM" id="SSF81995">
    <property type="entry name" value="beta-sandwich domain of Sec23/24"/>
    <property type="match status" value="1"/>
</dbReference>
<reference evidence="2 3" key="1">
    <citation type="submission" date="2020-05" db="EMBL/GenBank/DDBJ databases">
        <title>Identification and distribution of gene clusters putatively required for synthesis of sphingolipid metabolism inhibitors in phylogenetically diverse species of the filamentous fungus Fusarium.</title>
        <authorList>
            <person name="Kim H.-S."/>
            <person name="Busman M."/>
            <person name="Brown D.W."/>
            <person name="Divon H."/>
            <person name="Uhlig S."/>
            <person name="Proctor R.H."/>
        </authorList>
    </citation>
    <scope>NUCLEOTIDE SEQUENCE [LARGE SCALE GENOMIC DNA]</scope>
    <source>
        <strain evidence="2 3">NRRL 25211</strain>
    </source>
</reference>
<feature type="region of interest" description="Disordered" evidence="1">
    <location>
        <begin position="1"/>
        <end position="94"/>
    </location>
</feature>
<gene>
    <name evidence="2" type="ORF">FPANT_13462</name>
</gene>
<dbReference type="AlphaFoldDB" id="A0A8H5KG65"/>
<keyword evidence="3" id="KW-1185">Reference proteome</keyword>
<dbReference type="Proteomes" id="UP000544095">
    <property type="component" value="Unassembled WGS sequence"/>
</dbReference>
<accession>A0A8H5KG65</accession>
<organism evidence="2 3">
    <name type="scientific">Fusarium pseudoanthophilum</name>
    <dbReference type="NCBI Taxonomy" id="48495"/>
    <lineage>
        <taxon>Eukaryota</taxon>
        <taxon>Fungi</taxon>
        <taxon>Dikarya</taxon>
        <taxon>Ascomycota</taxon>
        <taxon>Pezizomycotina</taxon>
        <taxon>Sordariomycetes</taxon>
        <taxon>Hypocreomycetidae</taxon>
        <taxon>Hypocreales</taxon>
        <taxon>Nectriaceae</taxon>
        <taxon>Fusarium</taxon>
        <taxon>Fusarium fujikuroi species complex</taxon>
    </lineage>
</organism>
<feature type="compositionally biased region" description="Low complexity" evidence="1">
    <location>
        <begin position="59"/>
        <end position="71"/>
    </location>
</feature>
<protein>
    <submittedName>
        <fullName evidence="2">Actin cortical patch protein</fullName>
    </submittedName>
</protein>
<comment type="caution">
    <text evidence="2">The sequence shown here is derived from an EMBL/GenBank/DDBJ whole genome shotgun (WGS) entry which is preliminary data.</text>
</comment>
<proteinExistence type="predicted"/>
<evidence type="ECO:0000313" key="3">
    <source>
        <dbReference type="Proteomes" id="UP000544095"/>
    </source>
</evidence>
<evidence type="ECO:0000256" key="1">
    <source>
        <dbReference type="SAM" id="MobiDB-lite"/>
    </source>
</evidence>
<dbReference type="EMBL" id="JAAOAR010001027">
    <property type="protein sequence ID" value="KAF5571886.1"/>
    <property type="molecule type" value="Genomic_DNA"/>
</dbReference>
<name>A0A8H5KG65_9HYPO</name>